<comment type="caution">
    <text evidence="2">The sequence shown here is derived from an EMBL/GenBank/DDBJ whole genome shotgun (WGS) entry which is preliminary data.</text>
</comment>
<dbReference type="InterPro" id="IPR001509">
    <property type="entry name" value="Epimerase_deHydtase"/>
</dbReference>
<dbReference type="InterPro" id="IPR036291">
    <property type="entry name" value="NAD(P)-bd_dom_sf"/>
</dbReference>
<dbReference type="OrthoDB" id="9778052at2"/>
<protein>
    <submittedName>
        <fullName evidence="2">Nucleoside-diphosphate-sugar epimerase</fullName>
    </submittedName>
</protein>
<dbReference type="Gene3D" id="3.40.50.720">
    <property type="entry name" value="NAD(P)-binding Rossmann-like Domain"/>
    <property type="match status" value="1"/>
</dbReference>
<dbReference type="AlphaFoldDB" id="A0A4R2NBL1"/>
<feature type="domain" description="NAD-dependent epimerase/dehydratase" evidence="1">
    <location>
        <begin position="5"/>
        <end position="118"/>
    </location>
</feature>
<keyword evidence="3" id="KW-1185">Reference proteome</keyword>
<dbReference type="Pfam" id="PF01370">
    <property type="entry name" value="Epimerase"/>
    <property type="match status" value="1"/>
</dbReference>
<evidence type="ECO:0000259" key="1">
    <source>
        <dbReference type="Pfam" id="PF01370"/>
    </source>
</evidence>
<name>A0A4R2NBL1_9PAST</name>
<dbReference type="SUPFAM" id="SSF51735">
    <property type="entry name" value="NAD(P)-binding Rossmann-fold domains"/>
    <property type="match status" value="1"/>
</dbReference>
<evidence type="ECO:0000313" key="2">
    <source>
        <dbReference type="EMBL" id="TCP18434.1"/>
    </source>
</evidence>
<sequence length="299" mass="34571">MKLNIIILGATGFIGKEVSNYLDATGKYNVIRHSRSNVGDDRFLCCDIGDDVWRHKIKEVCDPIIINCAGIGLAKLKSSSVQNNTLLAHKLVNSLNISHKKYKLIYLSSIKVFNPNNYDDFYSIDKLRAEDILIKSGLFCGEIIRLPVVTGKNDKNFIPLTILSKMNILFGVKSKLPSWHCISNVDVAKYIEMCIDSSLFEDNRLSLKYLLSTNKFNINDFIVYINKINGKKTRFISLRNMKIIFNFLSIFSLLRNKMKFSSLPKERFLDLFIRKWEIEEGIKSSEFYFNQKEWGKNYE</sequence>
<gene>
    <name evidence="2" type="ORF">EV693_102113</name>
</gene>
<accession>A0A4R2NBL1</accession>
<evidence type="ECO:0000313" key="3">
    <source>
        <dbReference type="Proteomes" id="UP000295537"/>
    </source>
</evidence>
<proteinExistence type="predicted"/>
<reference evidence="2 3" key="1">
    <citation type="submission" date="2019-03" db="EMBL/GenBank/DDBJ databases">
        <title>Genomic Encyclopedia of Type Strains, Phase IV (KMG-IV): sequencing the most valuable type-strain genomes for metagenomic binning, comparative biology and taxonomic classification.</title>
        <authorList>
            <person name="Goeker M."/>
        </authorList>
    </citation>
    <scope>NUCLEOTIDE SEQUENCE [LARGE SCALE GENOMIC DNA]</scope>
    <source>
        <strain evidence="2 3">DSM 16380</strain>
    </source>
</reference>
<dbReference type="RefSeq" id="WP_132500688.1">
    <property type="nucleotide sequence ID" value="NZ_LVXA01000001.1"/>
</dbReference>
<organism evidence="2 3">
    <name type="scientific">Nicoletella semolina</name>
    <dbReference type="NCBI Taxonomy" id="271160"/>
    <lineage>
        <taxon>Bacteria</taxon>
        <taxon>Pseudomonadati</taxon>
        <taxon>Pseudomonadota</taxon>
        <taxon>Gammaproteobacteria</taxon>
        <taxon>Pasteurellales</taxon>
        <taxon>Pasteurellaceae</taxon>
        <taxon>Nicoletella</taxon>
    </lineage>
</organism>
<dbReference type="EMBL" id="SLXJ01000002">
    <property type="protein sequence ID" value="TCP18434.1"/>
    <property type="molecule type" value="Genomic_DNA"/>
</dbReference>
<dbReference type="Proteomes" id="UP000295537">
    <property type="component" value="Unassembled WGS sequence"/>
</dbReference>